<protein>
    <recommendedName>
        <fullName evidence="4">Pseudouridine synthase</fullName>
        <ecNumber evidence="4">5.4.99.-</ecNumber>
    </recommendedName>
</protein>
<dbReference type="Pfam" id="PF00849">
    <property type="entry name" value="PseudoU_synth_2"/>
    <property type="match status" value="1"/>
</dbReference>
<dbReference type="PANTHER" id="PTHR47683">
    <property type="entry name" value="PSEUDOURIDINE SYNTHASE FAMILY PROTEIN-RELATED"/>
    <property type="match status" value="1"/>
</dbReference>
<sequence length="236" mass="26765">MFGMKSNRLSKILAAAGVASRRGAEELIFEGKVRVNGKVVTVPQTFVDPSQDKIYVEDRQIAVSEEKVYYLLNKPRGFICSNKRMGRKKLVIDLFAGLKNRLFTIGRLDRDTTGLLLLTNDGLFAQEVIHPSKNITKEYLVKTQQEITHEHLEALSKGTLIEGKWIRPVRVGKVRRGTLKIAVKEGKKREVRLMVQNAGLTLLSLSRIRIGDLKLGPLQEGEWRELTEEERNLIFA</sequence>
<dbReference type="InterPro" id="IPR018496">
    <property type="entry name" value="PsdUridine_synth_RsuA/RluB_CS"/>
</dbReference>
<dbReference type="PANTHER" id="PTHR47683:SF2">
    <property type="entry name" value="RNA-BINDING S4 DOMAIN-CONTAINING PROTEIN"/>
    <property type="match status" value="1"/>
</dbReference>
<dbReference type="InterPro" id="IPR036986">
    <property type="entry name" value="S4_RNA-bd_sf"/>
</dbReference>
<feature type="domain" description="RNA-binding S4" evidence="5">
    <location>
        <begin position="7"/>
        <end position="71"/>
    </location>
</feature>
<organism evidence="6 7">
    <name type="scientific">Candidatus Neptunichlamydia vexilliferae</name>
    <dbReference type="NCBI Taxonomy" id="1651774"/>
    <lineage>
        <taxon>Bacteria</taxon>
        <taxon>Pseudomonadati</taxon>
        <taxon>Chlamydiota</taxon>
        <taxon>Chlamydiia</taxon>
        <taxon>Parachlamydiales</taxon>
        <taxon>Simkaniaceae</taxon>
        <taxon>Candidatus Neptunichlamydia</taxon>
    </lineage>
</organism>
<dbReference type="EMBL" id="JAAEJV010000020">
    <property type="protein sequence ID" value="MBF5059390.1"/>
    <property type="molecule type" value="Genomic_DNA"/>
</dbReference>
<dbReference type="Gene3D" id="3.30.70.1560">
    <property type="entry name" value="Alpha-L RNA-binding motif"/>
    <property type="match status" value="1"/>
</dbReference>
<dbReference type="Gene3D" id="3.30.70.580">
    <property type="entry name" value="Pseudouridine synthase I, catalytic domain, N-terminal subdomain"/>
    <property type="match status" value="1"/>
</dbReference>
<evidence type="ECO:0000313" key="6">
    <source>
        <dbReference type="EMBL" id="MBF5059390.1"/>
    </source>
</evidence>
<dbReference type="Pfam" id="PF01479">
    <property type="entry name" value="S4"/>
    <property type="match status" value="1"/>
</dbReference>
<dbReference type="InterPro" id="IPR020094">
    <property type="entry name" value="TruA/RsuA/RluB/E/F_N"/>
</dbReference>
<dbReference type="SMART" id="SM00363">
    <property type="entry name" value="S4"/>
    <property type="match status" value="1"/>
</dbReference>
<keyword evidence="2 4" id="KW-0413">Isomerase</keyword>
<dbReference type="InterPro" id="IPR042092">
    <property type="entry name" value="PsdUridine_s_RsuA/RluB/E/F_cat"/>
</dbReference>
<keyword evidence="7" id="KW-1185">Reference proteome</keyword>
<reference evidence="6 7" key="1">
    <citation type="submission" date="2020-01" db="EMBL/GenBank/DDBJ databases">
        <title>Draft genome sequence of Cand. Neptunochlamydia vexilliferae K9.</title>
        <authorList>
            <person name="Schulz F."/>
            <person name="Koestlbacher S."/>
            <person name="Wascher F."/>
            <person name="Pizzetti I."/>
            <person name="Horn M."/>
        </authorList>
    </citation>
    <scope>NUCLEOTIDE SEQUENCE [LARGE SCALE GENOMIC DNA]</scope>
    <source>
        <strain evidence="6 7">K9</strain>
    </source>
</reference>
<keyword evidence="3" id="KW-0694">RNA-binding</keyword>
<dbReference type="InterPro" id="IPR050343">
    <property type="entry name" value="RsuA_PseudoU_synthase"/>
</dbReference>
<evidence type="ECO:0000256" key="3">
    <source>
        <dbReference type="PROSITE-ProRule" id="PRU00182"/>
    </source>
</evidence>
<dbReference type="InterPro" id="IPR002942">
    <property type="entry name" value="S4_RNA-bd"/>
</dbReference>
<dbReference type="SUPFAM" id="SSF55120">
    <property type="entry name" value="Pseudouridine synthase"/>
    <property type="match status" value="1"/>
</dbReference>
<dbReference type="SUPFAM" id="SSF55174">
    <property type="entry name" value="Alpha-L RNA-binding motif"/>
    <property type="match status" value="1"/>
</dbReference>
<dbReference type="PROSITE" id="PS01149">
    <property type="entry name" value="PSI_RSU"/>
    <property type="match status" value="1"/>
</dbReference>
<dbReference type="Gene3D" id="3.10.290.10">
    <property type="entry name" value="RNA-binding S4 domain"/>
    <property type="match status" value="1"/>
</dbReference>
<evidence type="ECO:0000313" key="7">
    <source>
        <dbReference type="Proteomes" id="UP001194714"/>
    </source>
</evidence>
<evidence type="ECO:0000256" key="1">
    <source>
        <dbReference type="ARBA" id="ARBA00008348"/>
    </source>
</evidence>
<proteinExistence type="inferred from homology"/>
<dbReference type="Proteomes" id="UP001194714">
    <property type="component" value="Unassembled WGS sequence"/>
</dbReference>
<evidence type="ECO:0000259" key="5">
    <source>
        <dbReference type="SMART" id="SM00363"/>
    </source>
</evidence>
<comment type="similarity">
    <text evidence="1 4">Belongs to the pseudouridine synthase RsuA family.</text>
</comment>
<dbReference type="NCBIfam" id="TIGR00093">
    <property type="entry name" value="pseudouridine synthase"/>
    <property type="match status" value="1"/>
</dbReference>
<comment type="caution">
    <text evidence="6">The sequence shown here is derived from an EMBL/GenBank/DDBJ whole genome shotgun (WGS) entry which is preliminary data.</text>
</comment>
<evidence type="ECO:0000256" key="2">
    <source>
        <dbReference type="ARBA" id="ARBA00023235"/>
    </source>
</evidence>
<dbReference type="EC" id="5.4.99.-" evidence="4"/>
<evidence type="ECO:0000256" key="4">
    <source>
        <dbReference type="RuleBase" id="RU003887"/>
    </source>
</evidence>
<gene>
    <name evidence="6" type="ORF">NEPTK9_000902</name>
</gene>
<dbReference type="CDD" id="cd00165">
    <property type="entry name" value="S4"/>
    <property type="match status" value="1"/>
</dbReference>
<accession>A0ABS0AZ35</accession>
<dbReference type="InterPro" id="IPR000748">
    <property type="entry name" value="PsdUridine_synth_RsuA/RluB/E/F"/>
</dbReference>
<dbReference type="GO" id="GO:0160139">
    <property type="term" value="F:23S rRNA pseudouridine(2605) synthase activity"/>
    <property type="evidence" value="ECO:0007669"/>
    <property type="project" value="UniProtKB-EC"/>
</dbReference>
<dbReference type="InterPro" id="IPR020103">
    <property type="entry name" value="PsdUridine_synth_cat_dom_sf"/>
</dbReference>
<dbReference type="PROSITE" id="PS50889">
    <property type="entry name" value="S4"/>
    <property type="match status" value="1"/>
</dbReference>
<dbReference type="InterPro" id="IPR006145">
    <property type="entry name" value="PsdUridine_synth_RsuA/RluA"/>
</dbReference>
<name>A0ABS0AZ35_9BACT</name>